<dbReference type="Gene3D" id="1.10.10.2910">
    <property type="match status" value="1"/>
</dbReference>
<dbReference type="CDD" id="cd00093">
    <property type="entry name" value="HTH_XRE"/>
    <property type="match status" value="1"/>
</dbReference>
<dbReference type="InterPro" id="IPR052345">
    <property type="entry name" value="Rad_response_metalloprotease"/>
</dbReference>
<gene>
    <name evidence="3" type="ORF">ACFFQ6_38270</name>
</gene>
<dbReference type="Pfam" id="PF06114">
    <property type="entry name" value="Peptidase_M78"/>
    <property type="match status" value="1"/>
</dbReference>
<dbReference type="SUPFAM" id="SSF47413">
    <property type="entry name" value="lambda repressor-like DNA-binding domains"/>
    <property type="match status" value="1"/>
</dbReference>
<dbReference type="Proteomes" id="UP001589587">
    <property type="component" value="Unassembled WGS sequence"/>
</dbReference>
<organism evidence="3 4">
    <name type="scientific">Rhodococcus baikonurensis</name>
    <dbReference type="NCBI Taxonomy" id="172041"/>
    <lineage>
        <taxon>Bacteria</taxon>
        <taxon>Bacillati</taxon>
        <taxon>Actinomycetota</taxon>
        <taxon>Actinomycetes</taxon>
        <taxon>Mycobacteriales</taxon>
        <taxon>Nocardiaceae</taxon>
        <taxon>Rhodococcus</taxon>
        <taxon>Rhodococcus erythropolis group</taxon>
    </lineage>
</organism>
<dbReference type="PANTHER" id="PTHR43236">
    <property type="entry name" value="ANTITOXIN HIGA1"/>
    <property type="match status" value="1"/>
</dbReference>
<dbReference type="Pfam" id="PF01381">
    <property type="entry name" value="HTH_3"/>
    <property type="match status" value="1"/>
</dbReference>
<dbReference type="PROSITE" id="PS50943">
    <property type="entry name" value="HTH_CROC1"/>
    <property type="match status" value="1"/>
</dbReference>
<reference evidence="3 4" key="1">
    <citation type="submission" date="2024-09" db="EMBL/GenBank/DDBJ databases">
        <authorList>
            <person name="Sun Q."/>
            <person name="Mori K."/>
        </authorList>
    </citation>
    <scope>NUCLEOTIDE SEQUENCE [LARGE SCALE GENOMIC DNA]</scope>
    <source>
        <strain evidence="3 4">JCM 11411</strain>
    </source>
</reference>
<proteinExistence type="inferred from homology"/>
<evidence type="ECO:0000259" key="2">
    <source>
        <dbReference type="PROSITE" id="PS50943"/>
    </source>
</evidence>
<accession>A0ABV5XSV2</accession>
<name>A0ABV5XSV2_9NOCA</name>
<comment type="caution">
    <text evidence="3">The sequence shown here is derived from an EMBL/GenBank/DDBJ whole genome shotgun (WGS) entry which is preliminary data.</text>
</comment>
<evidence type="ECO:0000256" key="1">
    <source>
        <dbReference type="ARBA" id="ARBA00007227"/>
    </source>
</evidence>
<dbReference type="PANTHER" id="PTHR43236:SF1">
    <property type="entry name" value="BLL7220 PROTEIN"/>
    <property type="match status" value="1"/>
</dbReference>
<sequence length="360" mass="40314">MSRSNLSRNTSLLDLPMFNPARLKLARQRLGLTLTKLAAVSEVSLRSLTNYENGKQLPPSEETLRKLAHALSVPPAFFERETVEAVPVEAVSFRKLSKTTATRRDAVLASASLAVEFFATIASKFRLPESDIPTLDKLSPESAAELLRRRWNLGDRPISNMVHLLESKGVRVAAIRHEYSDIDAFCFYRDATPYVFLNTSRSGERQRFDAAHELGHLVLHSELEMDPSTSKERETEANEFAAAFLMPQSAVLSQSMSGASLDRILAARSYWKVSAMALTHRLRELHLLNNWQYRTTCVTLSDRGYRSSEPGGMVPETSQLLRKVMFGTASKITIRDATDDLDLDLNDVRGFVRNLVPTVS</sequence>
<dbReference type="RefSeq" id="WP_378377654.1">
    <property type="nucleotide sequence ID" value="NZ_JBHMAS010000157.1"/>
</dbReference>
<dbReference type="InterPro" id="IPR010982">
    <property type="entry name" value="Lambda_DNA-bd_dom_sf"/>
</dbReference>
<protein>
    <submittedName>
        <fullName evidence="3">Helix-turn-helix domain-containing protein</fullName>
    </submittedName>
</protein>
<comment type="similarity">
    <text evidence="1">Belongs to the short-chain fatty acyl-CoA assimilation regulator (ScfR) family.</text>
</comment>
<keyword evidence="4" id="KW-1185">Reference proteome</keyword>
<dbReference type="Gene3D" id="1.10.260.40">
    <property type="entry name" value="lambda repressor-like DNA-binding domains"/>
    <property type="match status" value="1"/>
</dbReference>
<dbReference type="InterPro" id="IPR001387">
    <property type="entry name" value="Cro/C1-type_HTH"/>
</dbReference>
<dbReference type="EMBL" id="JBHMAS010000157">
    <property type="protein sequence ID" value="MFB9785546.1"/>
    <property type="molecule type" value="Genomic_DNA"/>
</dbReference>
<feature type="domain" description="HTH cro/C1-type" evidence="2">
    <location>
        <begin position="23"/>
        <end position="78"/>
    </location>
</feature>
<dbReference type="InterPro" id="IPR010359">
    <property type="entry name" value="IrrE_HExxH"/>
</dbReference>
<dbReference type="SMART" id="SM00530">
    <property type="entry name" value="HTH_XRE"/>
    <property type="match status" value="1"/>
</dbReference>
<evidence type="ECO:0000313" key="4">
    <source>
        <dbReference type="Proteomes" id="UP001589587"/>
    </source>
</evidence>
<evidence type="ECO:0000313" key="3">
    <source>
        <dbReference type="EMBL" id="MFB9785546.1"/>
    </source>
</evidence>